<dbReference type="Proteomes" id="UP000295727">
    <property type="component" value="Chromosome 2"/>
</dbReference>
<protein>
    <recommendedName>
        <fullName evidence="3">PGDYG protein</fullName>
    </recommendedName>
</protein>
<dbReference type="OrthoDB" id="8967783at2"/>
<keyword evidence="2" id="KW-1185">Reference proteome</keyword>
<proteinExistence type="predicted"/>
<name>A0A4P7CVZ1_9BURK</name>
<reference evidence="1 2" key="1">
    <citation type="submission" date="2019-03" db="EMBL/GenBank/DDBJ databases">
        <title>Paraburkholderia sp. 7MH5, isolated from subtropical forest soil.</title>
        <authorList>
            <person name="Gao Z.-H."/>
            <person name="Qiu L.-H."/>
        </authorList>
    </citation>
    <scope>NUCLEOTIDE SEQUENCE [LARGE SCALE GENOMIC DNA]</scope>
    <source>
        <strain evidence="1 2">7MH5</strain>
    </source>
</reference>
<evidence type="ECO:0000313" key="1">
    <source>
        <dbReference type="EMBL" id="QBQ99517.1"/>
    </source>
</evidence>
<dbReference type="RefSeq" id="WP_134752331.1">
    <property type="nucleotide sequence ID" value="NZ_CP038149.1"/>
</dbReference>
<organism evidence="1 2">
    <name type="scientific">Paraburkholderia pallida</name>
    <dbReference type="NCBI Taxonomy" id="2547399"/>
    <lineage>
        <taxon>Bacteria</taxon>
        <taxon>Pseudomonadati</taxon>
        <taxon>Pseudomonadota</taxon>
        <taxon>Betaproteobacteria</taxon>
        <taxon>Burkholderiales</taxon>
        <taxon>Burkholderiaceae</taxon>
        <taxon>Paraburkholderia</taxon>
    </lineage>
</organism>
<dbReference type="KEGG" id="ppai:E1956_20285"/>
<dbReference type="Pfam" id="PF14083">
    <property type="entry name" value="PGDYG"/>
    <property type="match status" value="1"/>
</dbReference>
<evidence type="ECO:0008006" key="3">
    <source>
        <dbReference type="Google" id="ProtNLM"/>
    </source>
</evidence>
<sequence length="139" mass="15363">MATASQDMDRYAKRRDPVDVEIAARDGVMTTLEGPVSYRAGDALITGVRGERWPVDRQRFERTYEPVAPTLAGQSGRYARLPNEVRARQMANAFSVVTGSGDTLHGQPGDWLLEYGPGDWGIVASDIFAQTYVRIQDSN</sequence>
<evidence type="ECO:0000313" key="2">
    <source>
        <dbReference type="Proteomes" id="UP000295727"/>
    </source>
</evidence>
<accession>A0A4P7CVZ1</accession>
<dbReference type="AlphaFoldDB" id="A0A4P7CVZ1"/>
<gene>
    <name evidence="1" type="ORF">E1956_20285</name>
</gene>
<dbReference type="InterPro" id="IPR025688">
    <property type="entry name" value="PGDYG_prot"/>
</dbReference>
<dbReference type="EMBL" id="CP038149">
    <property type="protein sequence ID" value="QBQ99517.1"/>
    <property type="molecule type" value="Genomic_DNA"/>
</dbReference>